<dbReference type="GeneID" id="15013562"/>
<organism evidence="3 4">
    <name type="scientific">Synechococcus phage S-SSM4</name>
    <dbReference type="NCBI Taxonomy" id="536466"/>
    <lineage>
        <taxon>Viruses</taxon>
        <taxon>Duplodnaviria</taxon>
        <taxon>Heunggongvirae</taxon>
        <taxon>Uroviricota</taxon>
        <taxon>Caudoviricetes</taxon>
        <taxon>Pantevenvirales</taxon>
        <taxon>Kyanoviridae</taxon>
        <taxon>Greenvirus</taxon>
        <taxon>Greenvirus ssm4</taxon>
    </lineage>
</organism>
<dbReference type="Gene3D" id="3.40.1500.20">
    <property type="match status" value="1"/>
</dbReference>
<evidence type="ECO:0000313" key="4">
    <source>
        <dbReference type="Proteomes" id="UP000203282"/>
    </source>
</evidence>
<dbReference type="GO" id="GO:0010024">
    <property type="term" value="P:phytochromobilin biosynthetic process"/>
    <property type="evidence" value="ECO:0007669"/>
    <property type="project" value="InterPro"/>
</dbReference>
<sequence length="234" mass="27902">MATEVANHIRREIESFPRVRPYENKFPIVENENVFIINEMHHTKKLRKMHLETGYTDSINVMHCVLYPNPDYPIPIFGADIVETPKMVTAAIVDMSPVYGSERYVDIFRDISFKYQFQEDRVLPPWSEDVFSEGCKFIRIKTDKEKRMFMDLVKESMKLYKGIVENAQYDMRWINTMKRIDDQAHYCNQQRKNKKTKAVLSKWFDPEWAENYINEVLFDKVKHDWSNPLVFQGG</sequence>
<dbReference type="PANTHER" id="PTHR34557">
    <property type="entry name" value="PHYTOCHROMOBILIN:FERREDOXIN OXIDOREDUCTASE, CHLOROPLASTIC"/>
    <property type="match status" value="1"/>
</dbReference>
<proteinExistence type="inferred from homology"/>
<accession>M1TUU3</accession>
<evidence type="ECO:0000256" key="1">
    <source>
        <dbReference type="ARBA" id="ARBA00006908"/>
    </source>
</evidence>
<dbReference type="Proteomes" id="UP000203282">
    <property type="component" value="Segment"/>
</dbReference>
<dbReference type="NCBIfam" id="NF002760">
    <property type="entry name" value="PRK02816.1"/>
    <property type="match status" value="1"/>
</dbReference>
<dbReference type="GO" id="GO:0050897">
    <property type="term" value="F:cobalt ion binding"/>
    <property type="evidence" value="ECO:0007669"/>
    <property type="project" value="InterPro"/>
</dbReference>
<dbReference type="KEGG" id="vg:15013562"/>
<reference evidence="3 4" key="1">
    <citation type="submission" date="2010-03" db="EMBL/GenBank/DDBJ databases">
        <title>The Genome Sequence of Cyanophage S-SSM4.</title>
        <authorList>
            <consortium name="The Broad Institute Genome Sequencing Platform"/>
            <person name="Henn M.R."/>
            <person name="Sullivan M.S."/>
            <person name="Osburne M.S."/>
            <person name="Levin J."/>
            <person name="Malboeuf C."/>
            <person name="Casali M."/>
            <person name="Russ C."/>
            <person name="Lennon N."/>
            <person name="Erlich R."/>
            <person name="Young S.K."/>
            <person name="Koehrsen M."/>
            <person name="Yandava C."/>
            <person name="Zeng Q."/>
            <person name="Alvarado L."/>
            <person name="Anderson S."/>
            <person name="Berlin A."/>
            <person name="Borenstein D."/>
            <person name="Chen Z."/>
            <person name="Engels R."/>
            <person name="Freedman E."/>
            <person name="Gellesch M."/>
            <person name="Goldberg J."/>
            <person name="Green L."/>
            <person name="Griggs A."/>
            <person name="Gujja S."/>
            <person name="Heiman D."/>
            <person name="Hepburn T."/>
            <person name="Howarth C."/>
            <person name="Jen D."/>
            <person name="Larson L."/>
            <person name="Lewis B."/>
            <person name="Mehta T."/>
            <person name="Park D."/>
            <person name="Pearson M."/>
            <person name="Roberts A."/>
            <person name="Ryan E."/>
            <person name="Saif S."/>
            <person name="Shea T."/>
            <person name="Shenoy N."/>
            <person name="Sisk P."/>
            <person name="Stolte C."/>
            <person name="Sykes S."/>
            <person name="Walk T."/>
            <person name="White J."/>
            <person name="Yu Q."/>
            <person name="Coleman M.L."/>
            <person name="Huang K.H."/>
            <person name="Weigele P.R."/>
            <person name="DeFrancesco A.S."/>
            <person name="Kern S.E."/>
            <person name="Thompson L.R."/>
            <person name="Fu R."/>
            <person name="Hombeck B."/>
            <person name="Chisholm S.W."/>
            <person name="Haas B."/>
            <person name="Nusbaum C."/>
            <person name="Galagan J."/>
            <person name="Birren B."/>
        </authorList>
    </citation>
    <scope>NUCLEOTIDE SEQUENCE [LARGE SCALE GENOMIC DNA]</scope>
    <source>
        <strain evidence="3 4">S-SSM4</strain>
    </source>
</reference>
<dbReference type="Pfam" id="PF05996">
    <property type="entry name" value="Fe_bilin_red"/>
    <property type="match status" value="1"/>
</dbReference>
<protein>
    <recommendedName>
        <fullName evidence="5">Phycocyanobilin:ferredoxin oxidoreductase</fullName>
    </recommendedName>
</protein>
<dbReference type="OrthoDB" id="14322at10239"/>
<dbReference type="PANTHER" id="PTHR34557:SF1">
    <property type="entry name" value="PHYTOCHROMOBILIN:FERREDOXIN OXIDOREDUCTASE, CHLOROPLASTIC"/>
    <property type="match status" value="1"/>
</dbReference>
<dbReference type="InterPro" id="IPR009249">
    <property type="entry name" value="Ferredoxin-dep_bilin_Rdtase"/>
</dbReference>
<keyword evidence="4" id="KW-1185">Reference proteome</keyword>
<comment type="similarity">
    <text evidence="1">Belongs to the HY2 family.</text>
</comment>
<dbReference type="GO" id="GO:0016636">
    <property type="term" value="F:oxidoreductase activity, acting on the CH-CH group of donors, iron-sulfur protein as acceptor"/>
    <property type="evidence" value="ECO:0007669"/>
    <property type="project" value="InterPro"/>
</dbReference>
<name>M1TUU3_9CAUD</name>
<evidence type="ECO:0000313" key="3">
    <source>
        <dbReference type="EMBL" id="AGG54204.1"/>
    </source>
</evidence>
<keyword evidence="2" id="KW-0560">Oxidoreductase</keyword>
<dbReference type="EMBL" id="HQ316583">
    <property type="protein sequence ID" value="AGG54204.1"/>
    <property type="molecule type" value="Genomic_DNA"/>
</dbReference>
<dbReference type="RefSeq" id="YP_007677329.1">
    <property type="nucleotide sequence ID" value="NC_020875.1"/>
</dbReference>
<evidence type="ECO:0008006" key="5">
    <source>
        <dbReference type="Google" id="ProtNLM"/>
    </source>
</evidence>
<evidence type="ECO:0000256" key="2">
    <source>
        <dbReference type="ARBA" id="ARBA00023002"/>
    </source>
</evidence>
<gene>
    <name evidence="3" type="ORF">CYXG_00140</name>
</gene>